<protein>
    <submittedName>
        <fullName evidence="2">Uncharacterized protein</fullName>
    </submittedName>
</protein>
<feature type="region of interest" description="Disordered" evidence="1">
    <location>
        <begin position="1"/>
        <end position="23"/>
    </location>
</feature>
<evidence type="ECO:0000313" key="2">
    <source>
        <dbReference type="EMBL" id="SVC62221.1"/>
    </source>
</evidence>
<evidence type="ECO:0000256" key="1">
    <source>
        <dbReference type="SAM" id="MobiDB-lite"/>
    </source>
</evidence>
<reference evidence="2" key="1">
    <citation type="submission" date="2018-05" db="EMBL/GenBank/DDBJ databases">
        <authorList>
            <person name="Lanie J.A."/>
            <person name="Ng W.-L."/>
            <person name="Kazmierczak K.M."/>
            <person name="Andrzejewski T.M."/>
            <person name="Davidsen T.M."/>
            <person name="Wayne K.J."/>
            <person name="Tettelin H."/>
            <person name="Glass J.I."/>
            <person name="Rusch D."/>
            <person name="Podicherti R."/>
            <person name="Tsui H.-C.T."/>
            <person name="Winkler M.E."/>
        </authorList>
    </citation>
    <scope>NUCLEOTIDE SEQUENCE</scope>
</reference>
<dbReference type="EMBL" id="UINC01101424">
    <property type="protein sequence ID" value="SVC62221.1"/>
    <property type="molecule type" value="Genomic_DNA"/>
</dbReference>
<proteinExistence type="predicted"/>
<accession>A0A382NRM7</accession>
<sequence length="92" mass="10845">MTRHTDGWIEPDDPTKKNSDNNYAFDNPSSDYIKVEPEDVCVTKRCRICLQLKLLPVWTKRCINCKDKDMPEPEKLAEDLRKIYAKQREGMQ</sequence>
<organism evidence="2">
    <name type="scientific">marine metagenome</name>
    <dbReference type="NCBI Taxonomy" id="408172"/>
    <lineage>
        <taxon>unclassified sequences</taxon>
        <taxon>metagenomes</taxon>
        <taxon>ecological metagenomes</taxon>
    </lineage>
</organism>
<gene>
    <name evidence="2" type="ORF">METZ01_LOCUS315075</name>
</gene>
<name>A0A382NRM7_9ZZZZ</name>
<feature type="compositionally biased region" description="Basic and acidic residues" evidence="1">
    <location>
        <begin position="1"/>
        <end position="19"/>
    </location>
</feature>
<dbReference type="AlphaFoldDB" id="A0A382NRM7"/>